<dbReference type="InterPro" id="IPR037401">
    <property type="entry name" value="SnoaL-like"/>
</dbReference>
<dbReference type="Gene3D" id="3.10.450.50">
    <property type="match status" value="1"/>
</dbReference>
<sequence>MVEPAETVLDRYIGLSDRAVRESSALAELLGLFASDATVLIGPEPAHGKEAVTTFYRAHFAGIVESKHYWNTTVLEDGTVRAEWVCAARTTGNGLITVAGVEHATVDSDGLIQDLRNEFTRPPA</sequence>
<feature type="domain" description="SnoaL-like" evidence="1">
    <location>
        <begin position="25"/>
        <end position="113"/>
    </location>
</feature>
<accession>A0ABW5FZS3</accession>
<evidence type="ECO:0000259" key="1">
    <source>
        <dbReference type="Pfam" id="PF12680"/>
    </source>
</evidence>
<proteinExistence type="predicted"/>
<dbReference type="Proteomes" id="UP001597417">
    <property type="component" value="Unassembled WGS sequence"/>
</dbReference>
<dbReference type="EMBL" id="JBHUKR010000017">
    <property type="protein sequence ID" value="MFD2420361.1"/>
    <property type="molecule type" value="Genomic_DNA"/>
</dbReference>
<dbReference type="InterPro" id="IPR032710">
    <property type="entry name" value="NTF2-like_dom_sf"/>
</dbReference>
<protein>
    <submittedName>
        <fullName evidence="2">Nuclear transport factor 2 family protein</fullName>
    </submittedName>
</protein>
<evidence type="ECO:0000313" key="3">
    <source>
        <dbReference type="Proteomes" id="UP001597417"/>
    </source>
</evidence>
<organism evidence="2 3">
    <name type="scientific">Amycolatopsis pigmentata</name>
    <dbReference type="NCBI Taxonomy" id="450801"/>
    <lineage>
        <taxon>Bacteria</taxon>
        <taxon>Bacillati</taxon>
        <taxon>Actinomycetota</taxon>
        <taxon>Actinomycetes</taxon>
        <taxon>Pseudonocardiales</taxon>
        <taxon>Pseudonocardiaceae</taxon>
        <taxon>Amycolatopsis</taxon>
    </lineage>
</organism>
<comment type="caution">
    <text evidence="2">The sequence shown here is derived from an EMBL/GenBank/DDBJ whole genome shotgun (WGS) entry which is preliminary data.</text>
</comment>
<dbReference type="RefSeq" id="WP_378268384.1">
    <property type="nucleotide sequence ID" value="NZ_JBHUKR010000017.1"/>
</dbReference>
<gene>
    <name evidence="2" type="ORF">ACFSXZ_28920</name>
</gene>
<dbReference type="Pfam" id="PF12680">
    <property type="entry name" value="SnoaL_2"/>
    <property type="match status" value="1"/>
</dbReference>
<dbReference type="SUPFAM" id="SSF54427">
    <property type="entry name" value="NTF2-like"/>
    <property type="match status" value="1"/>
</dbReference>
<keyword evidence="3" id="KW-1185">Reference proteome</keyword>
<reference evidence="3" key="1">
    <citation type="journal article" date="2019" name="Int. J. Syst. Evol. Microbiol.">
        <title>The Global Catalogue of Microorganisms (GCM) 10K type strain sequencing project: providing services to taxonomists for standard genome sequencing and annotation.</title>
        <authorList>
            <consortium name="The Broad Institute Genomics Platform"/>
            <consortium name="The Broad Institute Genome Sequencing Center for Infectious Disease"/>
            <person name="Wu L."/>
            <person name="Ma J."/>
        </authorList>
    </citation>
    <scope>NUCLEOTIDE SEQUENCE [LARGE SCALE GENOMIC DNA]</scope>
    <source>
        <strain evidence="3">CGMCC 4.7645</strain>
    </source>
</reference>
<name>A0ABW5FZS3_9PSEU</name>
<evidence type="ECO:0000313" key="2">
    <source>
        <dbReference type="EMBL" id="MFD2420361.1"/>
    </source>
</evidence>